<evidence type="ECO:0000256" key="1">
    <source>
        <dbReference type="ARBA" id="ARBA00010381"/>
    </source>
</evidence>
<dbReference type="InterPro" id="IPR039796">
    <property type="entry name" value="MIP18"/>
</dbReference>
<dbReference type="Gene3D" id="3.30.300.130">
    <property type="entry name" value="Fe-S cluster assembly (FSCA)"/>
    <property type="match status" value="1"/>
</dbReference>
<protein>
    <submittedName>
        <fullName evidence="2">MIP18 family protein F45G2.10</fullName>
    </submittedName>
</protein>
<dbReference type="SUPFAM" id="SSF117916">
    <property type="entry name" value="Fe-S cluster assembly (FSCA) domain-like"/>
    <property type="match status" value="1"/>
</dbReference>
<comment type="caution">
    <text evidence="2">The sequence shown here is derived from an EMBL/GenBank/DDBJ whole genome shotgun (WGS) entry which is preliminary data.</text>
</comment>
<name>A0A9P6KZY6_9MICR</name>
<dbReference type="OrthoDB" id="2746at2759"/>
<organism evidence="2 3">
    <name type="scientific">Nosema granulosis</name>
    <dbReference type="NCBI Taxonomy" id="83296"/>
    <lineage>
        <taxon>Eukaryota</taxon>
        <taxon>Fungi</taxon>
        <taxon>Fungi incertae sedis</taxon>
        <taxon>Microsporidia</taxon>
        <taxon>Nosematidae</taxon>
        <taxon>Nosema</taxon>
    </lineage>
</organism>
<accession>A0A9P6KZY6</accession>
<dbReference type="PANTHER" id="PTHR12377">
    <property type="entry name" value="CYTOSOLIC IRON-SULFUR ASSEMBLY COMPONENT 2B-RELATED"/>
    <property type="match status" value="1"/>
</dbReference>
<dbReference type="EMBL" id="SBJO01000028">
    <property type="protein sequence ID" value="KAF9764331.1"/>
    <property type="molecule type" value="Genomic_DNA"/>
</dbReference>
<reference evidence="2 3" key="1">
    <citation type="journal article" date="2020" name="Genome Biol. Evol.">
        <title>Comparative genomics of strictly vertically transmitted, feminizing microsporidia endosymbionts of amphipod crustaceans.</title>
        <authorList>
            <person name="Cormier A."/>
            <person name="Chebbi M.A."/>
            <person name="Giraud I."/>
            <person name="Wattier R."/>
            <person name="Teixeira M."/>
            <person name="Gilbert C."/>
            <person name="Rigaud T."/>
            <person name="Cordaux R."/>
        </authorList>
    </citation>
    <scope>NUCLEOTIDE SEQUENCE [LARGE SCALE GENOMIC DNA]</scope>
    <source>
        <strain evidence="2 3">Ou3-Ou53</strain>
    </source>
</reference>
<proteinExistence type="inferred from homology"/>
<keyword evidence="3" id="KW-1185">Reference proteome</keyword>
<dbReference type="PANTHER" id="PTHR12377:SF0">
    <property type="entry name" value="CYTOSOLIC IRON-SULFUR ASSEMBLY COMPONENT 2B"/>
    <property type="match status" value="1"/>
</dbReference>
<evidence type="ECO:0000313" key="2">
    <source>
        <dbReference type="EMBL" id="KAF9764331.1"/>
    </source>
</evidence>
<dbReference type="InterPro" id="IPR034904">
    <property type="entry name" value="FSCA_dom_sf"/>
</dbReference>
<dbReference type="Gene3D" id="6.10.250.1280">
    <property type="match status" value="1"/>
</dbReference>
<evidence type="ECO:0000313" key="3">
    <source>
        <dbReference type="Proteomes" id="UP000740883"/>
    </source>
</evidence>
<dbReference type="AlphaFoldDB" id="A0A9P6KZY6"/>
<gene>
    <name evidence="2" type="primary">F45G2.10</name>
    <name evidence="2" type="ORF">NGRA_0670</name>
</gene>
<dbReference type="GO" id="GO:0051604">
    <property type="term" value="P:protein maturation"/>
    <property type="evidence" value="ECO:0007669"/>
    <property type="project" value="InterPro"/>
</dbReference>
<dbReference type="Proteomes" id="UP000740883">
    <property type="component" value="Unassembled WGS sequence"/>
</dbReference>
<comment type="similarity">
    <text evidence="1">Belongs to the MIP18 family.</text>
</comment>
<sequence length="165" mass="19018">MNDEPKIRTNLESRTEVFIIDNNLIEVTEEAIFELLRDIKDPEHSFSIEQLDVIKREYVEISTIKYYGVGIDVGYPLKYIRVIFKPTIPHCSMAGIIGLSIKLVLQRFIKGYEIQVTVLKDSHVNWEMISKQLNDKDRVLAASENSSLMSVIRECTAPVVNKYCH</sequence>